<evidence type="ECO:0000259" key="9">
    <source>
        <dbReference type="Pfam" id="PF02932"/>
    </source>
</evidence>
<feature type="transmembrane region" description="Helical" evidence="6">
    <location>
        <begin position="228"/>
        <end position="249"/>
    </location>
</feature>
<dbReference type="PANTHER" id="PTHR18945">
    <property type="entry name" value="NEUROTRANSMITTER GATED ION CHANNEL"/>
    <property type="match status" value="1"/>
</dbReference>
<dbReference type="Pfam" id="PF02931">
    <property type="entry name" value="Neur_chan_LBD"/>
    <property type="match status" value="1"/>
</dbReference>
<feature type="region of interest" description="Disordered" evidence="5">
    <location>
        <begin position="334"/>
        <end position="357"/>
    </location>
</feature>
<dbReference type="InterPro" id="IPR038050">
    <property type="entry name" value="Neuro_actylchol_rec"/>
</dbReference>
<dbReference type="PROSITE" id="PS00236">
    <property type="entry name" value="NEUROTR_ION_CHANNEL"/>
    <property type="match status" value="1"/>
</dbReference>
<keyword evidence="4 6" id="KW-0472">Membrane</keyword>
<feature type="chain" id="PRO_5041299475" evidence="7">
    <location>
        <begin position="25"/>
        <end position="416"/>
    </location>
</feature>
<dbReference type="InterPro" id="IPR036719">
    <property type="entry name" value="Neuro-gated_channel_TM_sf"/>
</dbReference>
<gene>
    <name evidence="10" type="ORF">PODLI_1B022907</name>
</gene>
<accession>A0AA35JVT5</accession>
<feature type="transmembrane region" description="Helical" evidence="6">
    <location>
        <begin position="256"/>
        <end position="276"/>
    </location>
</feature>
<keyword evidence="11" id="KW-1185">Reference proteome</keyword>
<evidence type="ECO:0000256" key="3">
    <source>
        <dbReference type="ARBA" id="ARBA00022989"/>
    </source>
</evidence>
<comment type="subcellular location">
    <subcellularLocation>
        <location evidence="1">Membrane</location>
        <topology evidence="1">Multi-pass membrane protein</topology>
    </subcellularLocation>
</comment>
<evidence type="ECO:0000313" key="10">
    <source>
        <dbReference type="EMBL" id="CAI5766077.1"/>
    </source>
</evidence>
<evidence type="ECO:0000256" key="5">
    <source>
        <dbReference type="SAM" id="MobiDB-lite"/>
    </source>
</evidence>
<dbReference type="SUPFAM" id="SSF90112">
    <property type="entry name" value="Neurotransmitter-gated ion-channel transmembrane pore"/>
    <property type="match status" value="1"/>
</dbReference>
<feature type="transmembrane region" description="Helical" evidence="6">
    <location>
        <begin position="288"/>
        <end position="307"/>
    </location>
</feature>
<keyword evidence="3 6" id="KW-1133">Transmembrane helix</keyword>
<dbReference type="GO" id="GO:0005230">
    <property type="term" value="F:extracellular ligand-gated monoatomic ion channel activity"/>
    <property type="evidence" value="ECO:0007669"/>
    <property type="project" value="InterPro"/>
</dbReference>
<name>A0AA35JVT5_9SAUR</name>
<dbReference type="Gene3D" id="2.70.170.10">
    <property type="entry name" value="Neurotransmitter-gated ion-channel ligand-binding domain"/>
    <property type="match status" value="1"/>
</dbReference>
<dbReference type="InterPro" id="IPR006029">
    <property type="entry name" value="Neurotrans-gated_channel_TM"/>
</dbReference>
<proteinExistence type="predicted"/>
<dbReference type="AlphaFoldDB" id="A0AA35JVT5"/>
<dbReference type="InterPro" id="IPR006202">
    <property type="entry name" value="Neur_chan_lig-bd"/>
</dbReference>
<dbReference type="EMBL" id="OX395127">
    <property type="protein sequence ID" value="CAI5766077.1"/>
    <property type="molecule type" value="Genomic_DNA"/>
</dbReference>
<dbReference type="GO" id="GO:0004888">
    <property type="term" value="F:transmembrane signaling receptor activity"/>
    <property type="evidence" value="ECO:0007669"/>
    <property type="project" value="InterPro"/>
</dbReference>
<organism evidence="10 11">
    <name type="scientific">Podarcis lilfordi</name>
    <name type="common">Lilford's wall lizard</name>
    <dbReference type="NCBI Taxonomy" id="74358"/>
    <lineage>
        <taxon>Eukaryota</taxon>
        <taxon>Metazoa</taxon>
        <taxon>Chordata</taxon>
        <taxon>Craniata</taxon>
        <taxon>Vertebrata</taxon>
        <taxon>Euteleostomi</taxon>
        <taxon>Lepidosauria</taxon>
        <taxon>Squamata</taxon>
        <taxon>Bifurcata</taxon>
        <taxon>Unidentata</taxon>
        <taxon>Episquamata</taxon>
        <taxon>Laterata</taxon>
        <taxon>Lacertibaenia</taxon>
        <taxon>Lacertidae</taxon>
        <taxon>Podarcis</taxon>
    </lineage>
</organism>
<evidence type="ECO:0000256" key="2">
    <source>
        <dbReference type="ARBA" id="ARBA00022692"/>
    </source>
</evidence>
<evidence type="ECO:0000313" key="11">
    <source>
        <dbReference type="Proteomes" id="UP001178461"/>
    </source>
</evidence>
<keyword evidence="7" id="KW-0732">Signal</keyword>
<dbReference type="InterPro" id="IPR036734">
    <property type="entry name" value="Neur_chan_lig-bd_sf"/>
</dbReference>
<dbReference type="InterPro" id="IPR018000">
    <property type="entry name" value="Neurotransmitter_ion_chnl_CS"/>
</dbReference>
<feature type="transmembrane region" description="Helical" evidence="6">
    <location>
        <begin position="372"/>
        <end position="395"/>
    </location>
</feature>
<dbReference type="Pfam" id="PF02932">
    <property type="entry name" value="Neur_chan_memb"/>
    <property type="match status" value="1"/>
</dbReference>
<dbReference type="Proteomes" id="UP001178461">
    <property type="component" value="Chromosome 2"/>
</dbReference>
<evidence type="ECO:0000256" key="7">
    <source>
        <dbReference type="SAM" id="SignalP"/>
    </source>
</evidence>
<dbReference type="Gene3D" id="1.20.58.390">
    <property type="entry name" value="Neurotransmitter-gated ion-channel transmembrane domain"/>
    <property type="match status" value="1"/>
</dbReference>
<sequence length="416" mass="46557">MTVTRICLNLFLLVLAALPQMTWQDSINSLEVKLLESLLNTYSPSLMPRNGNGPLVVDVKIEMSNVLHVDIMQYTISSVLVLYQSWYAEQLAWNETEFPFTTITVPWGSVWTPSLTVQESTGVGTLKPSSSSSLLHSDGKVEFALSLRIDSNCNFDLLYYPRDSTRCTLSFSSLANTVQLEFNVSIENQILNLKREYLVTDVKVSSLNNLPQPCFVVMVKLENTGMRIVLSVIVPSLALVVADLCGFLIPLKDRLAYMITLLLAYLVFHSSLIGSLPGSSSCNPLLSYYYISLLVLLFLSTIETVLVTKLVTDNSNLWLNCGCQWGKAKATTMLPKDQSNNPEHTKDPGKSDCGTTEESSHLKQASAHVDRLFFFIYFGLVVVFHLLFSAVWLFWKCESGKPPGEDYLDGIKWEQK</sequence>
<evidence type="ECO:0000256" key="4">
    <source>
        <dbReference type="ARBA" id="ARBA00023136"/>
    </source>
</evidence>
<feature type="domain" description="Neurotransmitter-gated ion-channel ligand-binding" evidence="8">
    <location>
        <begin position="33"/>
        <end position="179"/>
    </location>
</feature>
<reference evidence="10" key="1">
    <citation type="submission" date="2022-12" db="EMBL/GenBank/DDBJ databases">
        <authorList>
            <person name="Alioto T."/>
            <person name="Alioto T."/>
            <person name="Gomez Garrido J."/>
        </authorList>
    </citation>
    <scope>NUCLEOTIDE SEQUENCE</scope>
</reference>
<feature type="signal peptide" evidence="7">
    <location>
        <begin position="1"/>
        <end position="24"/>
    </location>
</feature>
<feature type="domain" description="Neurotransmitter-gated ion-channel transmembrane" evidence="9">
    <location>
        <begin position="232"/>
        <end position="354"/>
    </location>
</feature>
<keyword evidence="2 6" id="KW-0812">Transmembrane</keyword>
<dbReference type="SUPFAM" id="SSF63712">
    <property type="entry name" value="Nicotinic receptor ligand binding domain-like"/>
    <property type="match status" value="1"/>
</dbReference>
<evidence type="ECO:0000256" key="1">
    <source>
        <dbReference type="ARBA" id="ARBA00004141"/>
    </source>
</evidence>
<evidence type="ECO:0000259" key="8">
    <source>
        <dbReference type="Pfam" id="PF02931"/>
    </source>
</evidence>
<dbReference type="GO" id="GO:0016020">
    <property type="term" value="C:membrane"/>
    <property type="evidence" value="ECO:0007669"/>
    <property type="project" value="UniProtKB-SubCell"/>
</dbReference>
<dbReference type="InterPro" id="IPR006201">
    <property type="entry name" value="Neur_channel"/>
</dbReference>
<protein>
    <submittedName>
        <fullName evidence="10">Zinc-activated ligand-gated ion channel</fullName>
    </submittedName>
</protein>
<evidence type="ECO:0000256" key="6">
    <source>
        <dbReference type="SAM" id="Phobius"/>
    </source>
</evidence>